<dbReference type="NCBIfam" id="TIGR01730">
    <property type="entry name" value="RND_mfp"/>
    <property type="match status" value="1"/>
</dbReference>
<feature type="chain" id="PRO_5015716500" evidence="5">
    <location>
        <begin position="26"/>
        <end position="421"/>
    </location>
</feature>
<dbReference type="InterPro" id="IPR050465">
    <property type="entry name" value="UPF0194_transport"/>
</dbReference>
<dbReference type="Pfam" id="PF25881">
    <property type="entry name" value="HH_YBHG"/>
    <property type="match status" value="1"/>
</dbReference>
<dbReference type="SUPFAM" id="SSF111369">
    <property type="entry name" value="HlyD-like secretion proteins"/>
    <property type="match status" value="2"/>
</dbReference>
<dbReference type="OrthoDB" id="5318766at2"/>
<feature type="coiled-coil region" evidence="4">
    <location>
        <begin position="159"/>
        <end position="212"/>
    </location>
</feature>
<dbReference type="RefSeq" id="WP_105357449.1">
    <property type="nucleotide sequence ID" value="NZ_PUIA01000069.1"/>
</dbReference>
<dbReference type="GO" id="GO:0022857">
    <property type="term" value="F:transmembrane transporter activity"/>
    <property type="evidence" value="ECO:0007669"/>
    <property type="project" value="InterPro"/>
</dbReference>
<evidence type="ECO:0000313" key="8">
    <source>
        <dbReference type="EMBL" id="PQO25923.1"/>
    </source>
</evidence>
<name>A0A2S8F1A9_9BACT</name>
<dbReference type="InterPro" id="IPR059052">
    <property type="entry name" value="HH_YbhG-like"/>
</dbReference>
<sequence length="421" mass="45969">MKTINPLTALISGLLLVTLLTPAWAQSPVRAVPVQQREIASHKTFVGTVQASKHAILGSAVDGRVVEFNFEEGDFVKANEPVAQLLINTISLQRDAAAAELEVRNAELKELENGTRQLEIEQMEARMLAAKSRKDYMKLRRDRAVELFEKRGVTSKEVYDEAVSAADAAEQEYMDAEKAFELAEEGPRKEQIEQAKARVAVQEAIVQELNDRINKYTIRSLFDGYLVKKSTEIGAWANSGGAIAEVAKLDEVDVVANVPEQDIPFVRVGREVEVEVFAYPGRKFPGKVAAIIPQADIRARTFPVKVRVPNQFEEDQPILKAGMMGDVMLQTSETKLALLVPKDAVVLNRGSKVVYVVSPGEQGQIARMVPVTLGIHDGSDIEVIGELEPGMNVVTHGNERLRPGQPITVLPAASTASAAGS</sequence>
<gene>
    <name evidence="8" type="ORF">C5Y96_20935</name>
</gene>
<comment type="caution">
    <text evidence="8">The sequence shown here is derived from an EMBL/GenBank/DDBJ whole genome shotgun (WGS) entry which is preliminary data.</text>
</comment>
<feature type="coiled-coil region" evidence="4">
    <location>
        <begin position="89"/>
        <end position="121"/>
    </location>
</feature>
<dbReference type="InterPro" id="IPR058792">
    <property type="entry name" value="Beta-barrel_RND_2"/>
</dbReference>
<dbReference type="Gene3D" id="2.40.420.20">
    <property type="match status" value="1"/>
</dbReference>
<dbReference type="EMBL" id="PUIA01000069">
    <property type="protein sequence ID" value="PQO25923.1"/>
    <property type="molecule type" value="Genomic_DNA"/>
</dbReference>
<evidence type="ECO:0000259" key="7">
    <source>
        <dbReference type="Pfam" id="PF25954"/>
    </source>
</evidence>
<dbReference type="Gene3D" id="2.40.50.100">
    <property type="match status" value="1"/>
</dbReference>
<protein>
    <submittedName>
        <fullName evidence="8">Efflux RND transporter periplasmic adaptor subunit</fullName>
    </submittedName>
</protein>
<comment type="subcellular location">
    <subcellularLocation>
        <location evidence="1">Cell envelope</location>
    </subcellularLocation>
</comment>
<organism evidence="8 9">
    <name type="scientific">Blastopirellula marina</name>
    <dbReference type="NCBI Taxonomy" id="124"/>
    <lineage>
        <taxon>Bacteria</taxon>
        <taxon>Pseudomonadati</taxon>
        <taxon>Planctomycetota</taxon>
        <taxon>Planctomycetia</taxon>
        <taxon>Pirellulales</taxon>
        <taxon>Pirellulaceae</taxon>
        <taxon>Blastopirellula</taxon>
    </lineage>
</organism>
<evidence type="ECO:0000256" key="2">
    <source>
        <dbReference type="ARBA" id="ARBA00009477"/>
    </source>
</evidence>
<keyword evidence="5" id="KW-0732">Signal</keyword>
<dbReference type="GO" id="GO:0016020">
    <property type="term" value="C:membrane"/>
    <property type="evidence" value="ECO:0007669"/>
    <property type="project" value="InterPro"/>
</dbReference>
<evidence type="ECO:0000256" key="4">
    <source>
        <dbReference type="SAM" id="Coils"/>
    </source>
</evidence>
<evidence type="ECO:0000256" key="3">
    <source>
        <dbReference type="ARBA" id="ARBA00023054"/>
    </source>
</evidence>
<keyword evidence="3 4" id="KW-0175">Coiled coil</keyword>
<comment type="similarity">
    <text evidence="2">Belongs to the membrane fusion protein (MFP) (TC 8.A.1) family.</text>
</comment>
<feature type="domain" description="YbhG-like alpha-helical hairpin" evidence="6">
    <location>
        <begin position="97"/>
        <end position="206"/>
    </location>
</feature>
<dbReference type="FunFam" id="2.40.30.170:FF:000010">
    <property type="entry name" value="Efflux RND transporter periplasmic adaptor subunit"/>
    <property type="match status" value="1"/>
</dbReference>
<dbReference type="AlphaFoldDB" id="A0A2S8F1A9"/>
<dbReference type="PANTHER" id="PTHR32347">
    <property type="entry name" value="EFFLUX SYSTEM COMPONENT YKNX-RELATED"/>
    <property type="match status" value="1"/>
</dbReference>
<dbReference type="Pfam" id="PF25954">
    <property type="entry name" value="Beta-barrel_RND_2"/>
    <property type="match status" value="1"/>
</dbReference>
<evidence type="ECO:0000256" key="5">
    <source>
        <dbReference type="SAM" id="SignalP"/>
    </source>
</evidence>
<reference evidence="8 9" key="1">
    <citation type="submission" date="2018-02" db="EMBL/GenBank/DDBJ databases">
        <title>Comparative genomes isolates from brazilian mangrove.</title>
        <authorList>
            <person name="Araujo J.E."/>
            <person name="Taketani R.G."/>
            <person name="Silva M.C.P."/>
            <person name="Loureco M.V."/>
            <person name="Andreote F.D."/>
        </authorList>
    </citation>
    <scope>NUCLEOTIDE SEQUENCE [LARGE SCALE GENOMIC DNA]</scope>
    <source>
        <strain evidence="8 9">HEX-2 MGV</strain>
    </source>
</reference>
<dbReference type="Gene3D" id="1.10.287.470">
    <property type="entry name" value="Helix hairpin bin"/>
    <property type="match status" value="1"/>
</dbReference>
<proteinExistence type="inferred from homology"/>
<dbReference type="Gene3D" id="2.40.30.170">
    <property type="match status" value="1"/>
</dbReference>
<evidence type="ECO:0000259" key="6">
    <source>
        <dbReference type="Pfam" id="PF25881"/>
    </source>
</evidence>
<dbReference type="GO" id="GO:0030313">
    <property type="term" value="C:cell envelope"/>
    <property type="evidence" value="ECO:0007669"/>
    <property type="project" value="UniProtKB-SubCell"/>
</dbReference>
<feature type="domain" description="CusB-like beta-barrel" evidence="7">
    <location>
        <begin position="254"/>
        <end position="332"/>
    </location>
</feature>
<dbReference type="Proteomes" id="UP000240009">
    <property type="component" value="Unassembled WGS sequence"/>
</dbReference>
<accession>A0A2S8F1A9</accession>
<evidence type="ECO:0000313" key="9">
    <source>
        <dbReference type="Proteomes" id="UP000240009"/>
    </source>
</evidence>
<feature type="signal peptide" evidence="5">
    <location>
        <begin position="1"/>
        <end position="25"/>
    </location>
</feature>
<evidence type="ECO:0000256" key="1">
    <source>
        <dbReference type="ARBA" id="ARBA00004196"/>
    </source>
</evidence>
<dbReference type="InterPro" id="IPR006143">
    <property type="entry name" value="RND_pump_MFP"/>
</dbReference>